<evidence type="ECO:0008006" key="3">
    <source>
        <dbReference type="Google" id="ProtNLM"/>
    </source>
</evidence>
<dbReference type="EMBL" id="BAAALG010000007">
    <property type="protein sequence ID" value="GAA1100176.1"/>
    <property type="molecule type" value="Genomic_DNA"/>
</dbReference>
<dbReference type="RefSeq" id="WP_343993441.1">
    <property type="nucleotide sequence ID" value="NZ_BAAALG010000007.1"/>
</dbReference>
<reference evidence="1 2" key="1">
    <citation type="journal article" date="2019" name="Int. J. Syst. Evol. Microbiol.">
        <title>The Global Catalogue of Microorganisms (GCM) 10K type strain sequencing project: providing services to taxonomists for standard genome sequencing and annotation.</title>
        <authorList>
            <consortium name="The Broad Institute Genomics Platform"/>
            <consortium name="The Broad Institute Genome Sequencing Center for Infectious Disease"/>
            <person name="Wu L."/>
            <person name="Ma J."/>
        </authorList>
    </citation>
    <scope>NUCLEOTIDE SEQUENCE [LARGE SCALE GENOMIC DNA]</scope>
    <source>
        <strain evidence="1 2">JCM 13008</strain>
    </source>
</reference>
<comment type="caution">
    <text evidence="1">The sequence shown here is derived from an EMBL/GenBank/DDBJ whole genome shotgun (WGS) entry which is preliminary data.</text>
</comment>
<protein>
    <recommendedName>
        <fullName evidence="3">Sulfotransferase family protein</fullName>
    </recommendedName>
</protein>
<dbReference type="SUPFAM" id="SSF52540">
    <property type="entry name" value="P-loop containing nucleoside triphosphate hydrolases"/>
    <property type="match status" value="1"/>
</dbReference>
<dbReference type="InterPro" id="IPR027417">
    <property type="entry name" value="P-loop_NTPase"/>
</dbReference>
<gene>
    <name evidence="1" type="ORF">GCM10009668_17500</name>
</gene>
<dbReference type="Gene3D" id="3.40.50.300">
    <property type="entry name" value="P-loop containing nucleotide triphosphate hydrolases"/>
    <property type="match status" value="1"/>
</dbReference>
<organism evidence="1 2">
    <name type="scientific">Nocardioides dubius</name>
    <dbReference type="NCBI Taxonomy" id="317019"/>
    <lineage>
        <taxon>Bacteria</taxon>
        <taxon>Bacillati</taxon>
        <taxon>Actinomycetota</taxon>
        <taxon>Actinomycetes</taxon>
        <taxon>Propionibacteriales</taxon>
        <taxon>Nocardioidaceae</taxon>
        <taxon>Nocardioides</taxon>
    </lineage>
</organism>
<accession>A0ABN1TS63</accession>
<evidence type="ECO:0000313" key="1">
    <source>
        <dbReference type="EMBL" id="GAA1100176.1"/>
    </source>
</evidence>
<dbReference type="Proteomes" id="UP001501581">
    <property type="component" value="Unassembled WGS sequence"/>
</dbReference>
<name>A0ABN1TS63_9ACTN</name>
<proteinExistence type="predicted"/>
<keyword evidence="2" id="KW-1185">Reference proteome</keyword>
<sequence length="365" mass="40976">MAERLVLHIGAMKTGTTFLQSVFNTNAAPLAEAGVRFLGGRFGVQSLAVRDVLNLPKKPKANRKRWNALLAELDDPAVRTGVVSMEFLSFARARHLAAFFEPLADVEVEVVLTVRDMFRVIPAQWQTYVRNFGTDDWSRYQRRIVPSLLNRRGGQAAHTFHRAQDIETILERWRTVVPADRIHLVTVPGPEAPRDLLWRRFLEAANLPPIEVDLSQTKDNSSVGYASCDFLRRVNDDLSDVRPVSYRHHMRPLINQALAPLRASEGKPALDRRTARYAARRNAELRALLGDGPHRWVGDLVDLPDLASDAEVPRHSAAPDLDEVRRSAEAAWAFCTGGEPVPAGLALDDLVHATAHRMRQAYQWT</sequence>
<evidence type="ECO:0000313" key="2">
    <source>
        <dbReference type="Proteomes" id="UP001501581"/>
    </source>
</evidence>